<keyword evidence="1" id="KW-0732">Signal</keyword>
<dbReference type="AlphaFoldDB" id="A0A545V970"/>
<dbReference type="Proteomes" id="UP000315783">
    <property type="component" value="Unassembled WGS sequence"/>
</dbReference>
<evidence type="ECO:0000256" key="1">
    <source>
        <dbReference type="SAM" id="SignalP"/>
    </source>
</evidence>
<comment type="caution">
    <text evidence="2">The sequence shown here is derived from an EMBL/GenBank/DDBJ whole genome shotgun (WGS) entry which is preliminary data.</text>
</comment>
<reference evidence="2 3" key="1">
    <citation type="journal article" date="2019" name="Appl. Microbiol. Biotechnol.">
        <title>Genome sequence of Isaria javanica and comparative genome analysis insights into family S53 peptidase evolution in fungal entomopathogens.</title>
        <authorList>
            <person name="Lin R."/>
            <person name="Zhang X."/>
            <person name="Xin B."/>
            <person name="Zou M."/>
            <person name="Gao Y."/>
            <person name="Qin F."/>
            <person name="Hu Q."/>
            <person name="Xie B."/>
            <person name="Cheng X."/>
        </authorList>
    </citation>
    <scope>NUCLEOTIDE SEQUENCE [LARGE SCALE GENOMIC DNA]</scope>
    <source>
        <strain evidence="2 3">IJ1G</strain>
    </source>
</reference>
<evidence type="ECO:0000313" key="3">
    <source>
        <dbReference type="Proteomes" id="UP000315783"/>
    </source>
</evidence>
<name>A0A545V970_9HYPO</name>
<protein>
    <recommendedName>
        <fullName evidence="4">Secreted protein</fullName>
    </recommendedName>
</protein>
<evidence type="ECO:0008006" key="4">
    <source>
        <dbReference type="Google" id="ProtNLM"/>
    </source>
</evidence>
<gene>
    <name evidence="2" type="ORF">IF1G_02356</name>
</gene>
<accession>A0A545V970</accession>
<dbReference type="EMBL" id="SPUK01000003">
    <property type="protein sequence ID" value="TQV98276.1"/>
    <property type="molecule type" value="Genomic_DNA"/>
</dbReference>
<sequence length="122" mass="13337">MLYLLSTLLSCLAPLVEFHLAVTRDYHFDFISAVQSDVSRRRDQAVDIVTVVVVVALGRSSLLVEACLSGGQANFRQPLVRAQNSLILKAVEIFVASHYLHRLPSSSCSPLRLAPALATSFP</sequence>
<feature type="chain" id="PRO_5021868938" description="Secreted protein" evidence="1">
    <location>
        <begin position="19"/>
        <end position="122"/>
    </location>
</feature>
<feature type="signal peptide" evidence="1">
    <location>
        <begin position="1"/>
        <end position="18"/>
    </location>
</feature>
<evidence type="ECO:0000313" key="2">
    <source>
        <dbReference type="EMBL" id="TQV98276.1"/>
    </source>
</evidence>
<organism evidence="2 3">
    <name type="scientific">Cordyceps javanica</name>
    <dbReference type="NCBI Taxonomy" id="43265"/>
    <lineage>
        <taxon>Eukaryota</taxon>
        <taxon>Fungi</taxon>
        <taxon>Dikarya</taxon>
        <taxon>Ascomycota</taxon>
        <taxon>Pezizomycotina</taxon>
        <taxon>Sordariomycetes</taxon>
        <taxon>Hypocreomycetidae</taxon>
        <taxon>Hypocreales</taxon>
        <taxon>Cordycipitaceae</taxon>
        <taxon>Cordyceps</taxon>
    </lineage>
</organism>
<keyword evidence="3" id="KW-1185">Reference proteome</keyword>
<proteinExistence type="predicted"/>